<evidence type="ECO:0000313" key="4">
    <source>
        <dbReference type="EMBL" id="CAH1110072.1"/>
    </source>
</evidence>
<dbReference type="Gene3D" id="3.30.1370.10">
    <property type="entry name" value="K Homology domain, type 1"/>
    <property type="match status" value="1"/>
</dbReference>
<dbReference type="PROSITE" id="PS51352">
    <property type="entry name" value="THIOREDOXIN_2"/>
    <property type="match status" value="1"/>
</dbReference>
<feature type="domain" description="Thioredoxin" evidence="3">
    <location>
        <begin position="541"/>
        <end position="645"/>
    </location>
</feature>
<dbReference type="InterPro" id="IPR009210">
    <property type="entry name" value="ASCC1"/>
</dbReference>
<dbReference type="Pfam" id="PF00085">
    <property type="entry name" value="Thioredoxin"/>
    <property type="match status" value="1"/>
</dbReference>
<dbReference type="CDD" id="cd22419">
    <property type="entry name" value="KH-I_ASCC1"/>
    <property type="match status" value="1"/>
</dbReference>
<dbReference type="OrthoDB" id="277832at2759"/>
<dbReference type="AlphaFoldDB" id="A0A9P0D4G2"/>
<dbReference type="Pfam" id="PF00013">
    <property type="entry name" value="KH_1"/>
    <property type="match status" value="1"/>
</dbReference>
<dbReference type="SUPFAM" id="SSF54791">
    <property type="entry name" value="Eukaryotic type KH-domain (KH-domain type I)"/>
    <property type="match status" value="1"/>
</dbReference>
<keyword evidence="2" id="KW-0472">Membrane</keyword>
<protein>
    <recommendedName>
        <fullName evidence="3">Thioredoxin domain-containing protein</fullName>
    </recommendedName>
</protein>
<dbReference type="InterPro" id="IPR047538">
    <property type="entry name" value="KH-I_ASCC1"/>
</dbReference>
<dbReference type="InterPro" id="IPR004087">
    <property type="entry name" value="KH_dom"/>
</dbReference>
<gene>
    <name evidence="4" type="ORF">PSYICH_LOCUS10210</name>
</gene>
<reference evidence="4" key="1">
    <citation type="submission" date="2022-01" db="EMBL/GenBank/DDBJ databases">
        <authorList>
            <person name="King R."/>
        </authorList>
    </citation>
    <scope>NUCLEOTIDE SEQUENCE</scope>
</reference>
<evidence type="ECO:0000256" key="1">
    <source>
        <dbReference type="PROSITE-ProRule" id="PRU00117"/>
    </source>
</evidence>
<keyword evidence="2" id="KW-0812">Transmembrane</keyword>
<dbReference type="InterPro" id="IPR019510">
    <property type="entry name" value="AKAP7-like_phosphoesterase"/>
</dbReference>
<dbReference type="InterPro" id="IPR013766">
    <property type="entry name" value="Thioredoxin_domain"/>
</dbReference>
<dbReference type="EMBL" id="OV651816">
    <property type="protein sequence ID" value="CAH1110072.1"/>
    <property type="molecule type" value="Genomic_DNA"/>
</dbReference>
<dbReference type="PANTHER" id="PTHR13360:SF1">
    <property type="entry name" value="ACTIVATING SIGNAL COINTEGRATOR 1 COMPLEX SUBUNIT 1"/>
    <property type="match status" value="1"/>
</dbReference>
<keyword evidence="5" id="KW-1185">Reference proteome</keyword>
<dbReference type="GO" id="GO:0005634">
    <property type="term" value="C:nucleus"/>
    <property type="evidence" value="ECO:0007669"/>
    <property type="project" value="TreeGrafter"/>
</dbReference>
<dbReference type="Gene3D" id="3.90.1140.10">
    <property type="entry name" value="Cyclic phosphodiesterase"/>
    <property type="match status" value="1"/>
</dbReference>
<proteinExistence type="predicted"/>
<dbReference type="Gene3D" id="3.40.30.10">
    <property type="entry name" value="Glutaredoxin"/>
    <property type="match status" value="1"/>
</dbReference>
<dbReference type="GO" id="GO:0003723">
    <property type="term" value="F:RNA binding"/>
    <property type="evidence" value="ECO:0007669"/>
    <property type="project" value="UniProtKB-UniRule"/>
</dbReference>
<dbReference type="SUPFAM" id="SSF52833">
    <property type="entry name" value="Thioredoxin-like"/>
    <property type="match status" value="1"/>
</dbReference>
<dbReference type="Pfam" id="PF10469">
    <property type="entry name" value="AKAP7_NLS"/>
    <property type="match status" value="1"/>
</dbReference>
<evidence type="ECO:0000259" key="3">
    <source>
        <dbReference type="PROSITE" id="PS51352"/>
    </source>
</evidence>
<keyword evidence="1" id="KW-0694">RNA-binding</keyword>
<accession>A0A9P0D4G2</accession>
<dbReference type="SMART" id="SM00322">
    <property type="entry name" value="KH"/>
    <property type="match status" value="1"/>
</dbReference>
<organism evidence="4 5">
    <name type="scientific">Psylliodes chrysocephalus</name>
    <dbReference type="NCBI Taxonomy" id="3402493"/>
    <lineage>
        <taxon>Eukaryota</taxon>
        <taxon>Metazoa</taxon>
        <taxon>Ecdysozoa</taxon>
        <taxon>Arthropoda</taxon>
        <taxon>Hexapoda</taxon>
        <taxon>Insecta</taxon>
        <taxon>Pterygota</taxon>
        <taxon>Neoptera</taxon>
        <taxon>Endopterygota</taxon>
        <taxon>Coleoptera</taxon>
        <taxon>Polyphaga</taxon>
        <taxon>Cucujiformia</taxon>
        <taxon>Chrysomeloidea</taxon>
        <taxon>Chrysomelidae</taxon>
        <taxon>Galerucinae</taxon>
        <taxon>Alticini</taxon>
        <taxon>Psylliodes</taxon>
    </lineage>
</organism>
<evidence type="ECO:0000313" key="5">
    <source>
        <dbReference type="Proteomes" id="UP001153636"/>
    </source>
</evidence>
<dbReference type="PROSITE" id="PS50084">
    <property type="entry name" value="KH_TYPE_1"/>
    <property type="match status" value="1"/>
</dbReference>
<name>A0A9P0D4G2_9CUCU</name>
<dbReference type="InterPro" id="IPR004088">
    <property type="entry name" value="KH_dom_type_1"/>
</dbReference>
<keyword evidence="2" id="KW-1133">Transmembrane helix</keyword>
<dbReference type="InterPro" id="IPR036249">
    <property type="entry name" value="Thioredoxin-like_sf"/>
</dbReference>
<dbReference type="SUPFAM" id="SSF55144">
    <property type="entry name" value="LigT-like"/>
    <property type="match status" value="1"/>
</dbReference>
<dbReference type="InterPro" id="IPR036612">
    <property type="entry name" value="KH_dom_type_1_sf"/>
</dbReference>
<dbReference type="GO" id="GO:0006355">
    <property type="term" value="P:regulation of DNA-templated transcription"/>
    <property type="evidence" value="ECO:0007669"/>
    <property type="project" value="TreeGrafter"/>
</dbReference>
<dbReference type="InterPro" id="IPR009097">
    <property type="entry name" value="Cyclic_Pdiesterase"/>
</dbReference>
<dbReference type="GO" id="GO:0006307">
    <property type="term" value="P:DNA alkylation repair"/>
    <property type="evidence" value="ECO:0007669"/>
    <property type="project" value="InterPro"/>
</dbReference>
<feature type="transmembrane region" description="Helical" evidence="2">
    <location>
        <begin position="673"/>
        <end position="691"/>
    </location>
</feature>
<dbReference type="PANTHER" id="PTHR13360">
    <property type="entry name" value="ACTIVATING SIGNAL COINTEGRATOR 1 COMPLEX SUBUNIT 1"/>
    <property type="match status" value="1"/>
</dbReference>
<evidence type="ECO:0000256" key="2">
    <source>
        <dbReference type="SAM" id="Phobius"/>
    </source>
</evidence>
<dbReference type="Proteomes" id="UP001153636">
    <property type="component" value="Chromosome 4"/>
</dbReference>
<sequence length="720" mass="82256">MYQESKRKDFPDFFSEKGPIAIDVTPLNFGNTTYWMTSLASKGNESSFQPQLKPYNDNDVGLVDCEDVDENYDIILTKTGKFMTSFYVPSSLLSYIVGAKASRLRSLEQTTNTQIKVPKPNEKGNVKVTGDTERKVASARTQISMIVMQRKDKLSISHFVSIPMVSDEIKLKLKRFQERILSDPSRGVTESLFQKPEKLHLTISTLTLVDEEEVATAKKVLTTCYEEYISKLFKRDKHYKIHLKGLEIMNDDPTSVNVLYGNVHMDNEEHNEHFQNISDTIAEYFYKSGLSRKQYDRVKLHVTLMNSSFRKPEEKQESFDAVDILKNFKDYYFGSVDFKNIHLSIRFTGRDEYYEAAIMSQRESLVISDYILNQQVCDYCHKYLSVTPVRVYPNRRIKCGRCSTTSKEEDIGVDSMYNQIARISFFKCINKFDGCTQLLGISEVVEHEKICLSKKHAKTEDTTETTNISDQNDAISIAQNVSVLDDVVLLNDSQTINETSANITEIVEEPNDVTNKTQKLVHCLPLMGSSEVQLMNDTELIKLLQADPKVTERDVPGLCVVVLFYSKYCPFSTIAAPHYNALPRAFPDVKLVAINAMMYHLFNTQNGIVGVPSLLLFHNGRSVGKFNGSEYTLEKFSQFIYKHTGIPAVESVAVTSADFAGPVTNIPAKDYDLFLILSWFFIILCGGYYFTKSRWWKWIIESVQSNWRDSEVHAQHEHLD</sequence>